<feature type="compositionally biased region" description="Polar residues" evidence="5">
    <location>
        <begin position="650"/>
        <end position="661"/>
    </location>
</feature>
<evidence type="ECO:0000313" key="7">
    <source>
        <dbReference type="EMBL" id="CAL1527294.1"/>
    </source>
</evidence>
<evidence type="ECO:0000256" key="3">
    <source>
        <dbReference type="ARBA" id="ARBA00023212"/>
    </source>
</evidence>
<keyword evidence="4" id="KW-0175">Coiled coil</keyword>
<sequence length="1844" mass="207965">MDYNRHSIKQVPINNSSSNDEAKTDLYEILYDDAWRSEESDAASLYEVPADYIEYIRHSGKDSGCEDPVNSAIAEVSHDFLSGCGPIASKQHNGDSDESHISTDTDFKLINARAAYARYPESGGGLSDNDWNPYGTESDTNLTPRLPSKDFMKSSFSGISSHISFNPPLHSTEMNTLPANCGGLGPVTGMSEIYEETEMSPAVTLKPDITLDFSSISHVSEKTLSPMKTWDSSKLNNKLNETMREKSATSELGLKDRKKQEANDADVPHLRSGLQSKEIGGRISTGSSQKAMTDGQKSLHVDSSMRKFQTCGVGQGCAAINYDLLQRDLQEIQDSLWRTLGPDPHHAGHQQPHEVGQWSSKETPDISDSDREIIPSTNTSPNISTDKIQWALMTDLDYHQQREHNKKAISSPNYQGQGHFGHSDGDETQTSGGSDKMDDHEAADRVLAEMSELLQPGNIIDTCSDIDEVMSNLRSHRREVKSGYKQLNNQGLAEKVFRILADQDPEIQADVILTEVSEEEKDMRVKYALQLHNKDFNFSSSSDINRHPLILGDDVRKKLDLSNLSSEDTSMLTNKSFLPRPRGFNAFDGMTQFLSSQMHRAAERTFNHSLDMQLPPQVIQCYPLVGYERAQGEGQSHSVGQDQQDEADGNRSQAAKPSSQRGNEDVAIADGQGDIQDANNGKLSSRADQPYHPSQQLYEGQHNNNHCETSSPPDSDSSTGRWKDKYRPYKPPGSSDVYYTESDAVSVADSVTTVESTHLGSDDARGPTLPQSALGSRKDPPKAAGIYGNRKHSEEAIVLTPIQEKPGMDDSEPVAKETVEEVPKQSVGLDGERFKHASKLNEPTMESRGDTRLVADEVSPRVDDYQKTITISNNPAQVLRHCEEVSKCQDVASLGQKEAHLSKWPLEGNNSHPVSRTLYRNQQDNSSWKEKSALRAQSTSSVARGQCENDSRHVSTKIKPADSTDQCLSYTQEDWKSIKYETRHQMASNSQQTSQTPAISPAFHRALSPDLLQAIGNRSPLIGSAIEKSLARPPAVSANKPVTASREHVKQSQQGPPTFLARERSQVSREISHSALTAPPVIQTVSYAAGKRSQNFHRLDDVQETRSAGLQKKSERDVEITLENMSSDSQDTSVDHHPMTQRAKFLTQALAQEEDIPVNINQLWEQFKAMNQSPESSMNSSRMEDVADLLRNPARHHIAQYMKEREEYRIQRQDRSERERERKLKEHQQLVKWNSLPGELRKSSEDVSSNKENEKNRPRREKKKLSQDGEKDKNGSGQTAESLFSIAEDASFEVSPSKANTASKQGVPRQKHVIDPNMNKLRDRISKQRKWVEKEELKEMHRMDKLRKLERLLLAKKQGKISDQNFDHHLENISLSASTSTDNSQDGGRYLPSHNTTPLSDDSTTAKDSSSEMLTWKAEKHRRMKEMSQQKKGYSKQHGKTKYHNYTASSNQQKQLRAGRTSPERAKPLLKQKRADSPQDSSYDDQTPRAWSADFNVHHPGRPHNLYSPYSRTPFYLDHVPKLKLSPTSRSSSEDQSDSQESYKTLEASHYKTRSAADMKLKTGVKHQRNRHKKLDFRASEDYSSENEPPASQQTSGIAWDIPLDSKHHPSKQPKALPLKERMILTNTGFQTKSGQSRETTLATSREKVASIWEVNEHPEGIPRRVWEDVVNQDPLASKTNHWDVDPLMDRVQYILDRGPLGCNGEEREDGFSLQEAFLARKQGFISKCKERQKRIALARESRHMQECLRLEREAIFADQGRNVPANLYAHPYSDNLFQPKRRVLSKQEMKEITLKRYKKLAEVIEREEKSKRSENIKLNRLRVQIFNKKVQQETLRKCCMRQR</sequence>
<feature type="compositionally biased region" description="Polar residues" evidence="5">
    <location>
        <begin position="677"/>
        <end position="708"/>
    </location>
</feature>
<name>A0AAV2H4Z8_LYMST</name>
<keyword evidence="8" id="KW-1185">Reference proteome</keyword>
<feature type="compositionally biased region" description="Basic and acidic residues" evidence="5">
    <location>
        <begin position="1462"/>
        <end position="1477"/>
    </location>
</feature>
<proteinExistence type="predicted"/>
<feature type="region of interest" description="Disordered" evidence="5">
    <location>
        <begin position="921"/>
        <end position="958"/>
    </location>
</feature>
<feature type="region of interest" description="Disordered" evidence="5">
    <location>
        <begin position="751"/>
        <end position="849"/>
    </location>
</feature>
<feature type="region of interest" description="Disordered" evidence="5">
    <location>
        <begin position="1"/>
        <end position="22"/>
    </location>
</feature>
<feature type="region of interest" description="Disordered" evidence="5">
    <location>
        <begin position="338"/>
        <end position="385"/>
    </location>
</feature>
<keyword evidence="3" id="KW-0206">Cytoskeleton</keyword>
<organism evidence="7 8">
    <name type="scientific">Lymnaea stagnalis</name>
    <name type="common">Great pond snail</name>
    <name type="synonym">Helix stagnalis</name>
    <dbReference type="NCBI Taxonomy" id="6523"/>
    <lineage>
        <taxon>Eukaryota</taxon>
        <taxon>Metazoa</taxon>
        <taxon>Spiralia</taxon>
        <taxon>Lophotrochozoa</taxon>
        <taxon>Mollusca</taxon>
        <taxon>Gastropoda</taxon>
        <taxon>Heterobranchia</taxon>
        <taxon>Euthyneura</taxon>
        <taxon>Panpulmonata</taxon>
        <taxon>Hygrophila</taxon>
        <taxon>Lymnaeoidea</taxon>
        <taxon>Lymnaeidae</taxon>
        <taxon>Lymnaea</taxon>
    </lineage>
</organism>
<feature type="coiled-coil region" evidence="4">
    <location>
        <begin position="1795"/>
        <end position="1825"/>
    </location>
</feature>
<keyword evidence="2" id="KW-0963">Cytoplasm</keyword>
<gene>
    <name evidence="7" type="ORF">GSLYS_00001471001</name>
</gene>
<comment type="caution">
    <text evidence="7">The sequence shown here is derived from an EMBL/GenBank/DDBJ whole genome shotgun (WGS) entry which is preliminary data.</text>
</comment>
<feature type="compositionally biased region" description="Basic and acidic residues" evidence="5">
    <location>
        <begin position="241"/>
        <end position="269"/>
    </location>
</feature>
<feature type="compositionally biased region" description="Basic and acidic residues" evidence="5">
    <location>
        <begin position="813"/>
        <end position="823"/>
    </location>
</feature>
<evidence type="ECO:0000256" key="4">
    <source>
        <dbReference type="SAM" id="Coils"/>
    </source>
</evidence>
<dbReference type="GO" id="GO:0008017">
    <property type="term" value="F:microtubule binding"/>
    <property type="evidence" value="ECO:0007669"/>
    <property type="project" value="TreeGrafter"/>
</dbReference>
<accession>A0AAV2H4Z8</accession>
<feature type="region of interest" description="Disordered" evidence="5">
    <location>
        <begin position="240"/>
        <end position="298"/>
    </location>
</feature>
<feature type="compositionally biased region" description="Polar residues" evidence="5">
    <location>
        <begin position="375"/>
        <end position="385"/>
    </location>
</feature>
<feature type="compositionally biased region" description="Basic residues" evidence="5">
    <location>
        <begin position="1433"/>
        <end position="1443"/>
    </location>
</feature>
<dbReference type="GO" id="GO:0005813">
    <property type="term" value="C:centrosome"/>
    <property type="evidence" value="ECO:0007669"/>
    <property type="project" value="UniProtKB-SubCell"/>
</dbReference>
<comment type="subcellular location">
    <subcellularLocation>
        <location evidence="1">Cytoplasm</location>
        <location evidence="1">Cytoskeleton</location>
        <location evidence="1">Microtubule organizing center</location>
        <location evidence="1">Centrosome</location>
    </subcellularLocation>
</comment>
<dbReference type="GO" id="GO:0005829">
    <property type="term" value="C:cytosol"/>
    <property type="evidence" value="ECO:0007669"/>
    <property type="project" value="TreeGrafter"/>
</dbReference>
<dbReference type="Pfam" id="PF15309">
    <property type="entry name" value="ALMS_motif"/>
    <property type="match status" value="1"/>
</dbReference>
<dbReference type="PANTHER" id="PTHR21553:SF36">
    <property type="entry name" value="ALMS1 CENTROSOME AND BASAL BODY-ASSOCIATED PROTEIN-RELATED"/>
    <property type="match status" value="1"/>
</dbReference>
<feature type="compositionally biased region" description="Basic and acidic residues" evidence="5">
    <location>
        <begin position="1547"/>
        <end position="1561"/>
    </location>
</feature>
<evidence type="ECO:0000256" key="1">
    <source>
        <dbReference type="ARBA" id="ARBA00004300"/>
    </source>
</evidence>
<dbReference type="EMBL" id="CAXITT010000015">
    <property type="protein sequence ID" value="CAL1527294.1"/>
    <property type="molecule type" value="Genomic_DNA"/>
</dbReference>
<feature type="compositionally biased region" description="Polar residues" evidence="5">
    <location>
        <begin position="633"/>
        <end position="642"/>
    </location>
</feature>
<evidence type="ECO:0000259" key="6">
    <source>
        <dbReference type="Pfam" id="PF15309"/>
    </source>
</evidence>
<feature type="compositionally biased region" description="Polar residues" evidence="5">
    <location>
        <begin position="1444"/>
        <end position="1455"/>
    </location>
</feature>
<reference evidence="7 8" key="1">
    <citation type="submission" date="2024-04" db="EMBL/GenBank/DDBJ databases">
        <authorList>
            <consortium name="Genoscope - CEA"/>
            <person name="William W."/>
        </authorList>
    </citation>
    <scope>NUCLEOTIDE SEQUENCE [LARGE SCALE GENOMIC DNA]</scope>
</reference>
<feature type="compositionally biased region" description="Basic and acidic residues" evidence="5">
    <location>
        <begin position="1264"/>
        <end position="1274"/>
    </location>
</feature>
<evidence type="ECO:0000256" key="2">
    <source>
        <dbReference type="ARBA" id="ARBA00022490"/>
    </source>
</evidence>
<feature type="region of interest" description="Disordered" evidence="5">
    <location>
        <begin position="1375"/>
        <end position="1596"/>
    </location>
</feature>
<dbReference type="Proteomes" id="UP001497497">
    <property type="component" value="Unassembled WGS sequence"/>
</dbReference>
<protein>
    <recommendedName>
        <fullName evidence="6">ALMS motif domain-containing protein</fullName>
    </recommendedName>
</protein>
<feature type="region of interest" description="Disordered" evidence="5">
    <location>
        <begin position="1032"/>
        <end position="1062"/>
    </location>
</feature>
<feature type="compositionally biased region" description="Basic and acidic residues" evidence="5">
    <location>
        <begin position="1205"/>
        <end position="1229"/>
    </location>
</feature>
<dbReference type="PANTHER" id="PTHR21553">
    <property type="entry name" value="ALMS1-RELATED"/>
    <property type="match status" value="1"/>
</dbReference>
<feature type="compositionally biased region" description="Basic and acidic residues" evidence="5">
    <location>
        <begin position="362"/>
        <end position="373"/>
    </location>
</feature>
<feature type="compositionally biased region" description="Polar residues" evidence="5">
    <location>
        <begin position="1375"/>
        <end position="1386"/>
    </location>
</feature>
<feature type="compositionally biased region" description="Low complexity" evidence="5">
    <location>
        <begin position="709"/>
        <end position="719"/>
    </location>
</feature>
<feature type="region of interest" description="Disordered" evidence="5">
    <location>
        <begin position="1205"/>
        <end position="1326"/>
    </location>
</feature>
<feature type="domain" description="ALMS motif" evidence="6">
    <location>
        <begin position="1712"/>
        <end position="1837"/>
    </location>
</feature>
<dbReference type="GO" id="GO:0046599">
    <property type="term" value="P:regulation of centriole replication"/>
    <property type="evidence" value="ECO:0007669"/>
    <property type="project" value="TreeGrafter"/>
</dbReference>
<dbReference type="GO" id="GO:0005814">
    <property type="term" value="C:centriole"/>
    <property type="evidence" value="ECO:0007669"/>
    <property type="project" value="TreeGrafter"/>
</dbReference>
<feature type="region of interest" description="Disordered" evidence="5">
    <location>
        <begin position="406"/>
        <end position="438"/>
    </location>
</feature>
<feature type="compositionally biased region" description="Polar residues" evidence="5">
    <location>
        <begin position="1586"/>
        <end position="1596"/>
    </location>
</feature>
<evidence type="ECO:0000313" key="8">
    <source>
        <dbReference type="Proteomes" id="UP001497497"/>
    </source>
</evidence>
<evidence type="ECO:0000256" key="5">
    <source>
        <dbReference type="SAM" id="MobiDB-lite"/>
    </source>
</evidence>
<feature type="compositionally biased region" description="Basic and acidic residues" evidence="5">
    <location>
        <begin position="1239"/>
        <end position="1256"/>
    </location>
</feature>
<feature type="compositionally biased region" description="Basic residues" evidence="5">
    <location>
        <begin position="1563"/>
        <end position="1575"/>
    </location>
</feature>
<dbReference type="InterPro" id="IPR029299">
    <property type="entry name" value="ALMS_motif"/>
</dbReference>
<feature type="region of interest" description="Disordered" evidence="5">
    <location>
        <begin position="632"/>
        <end position="738"/>
    </location>
</feature>